<comment type="caution">
    <text evidence="1">The sequence shown here is derived from an EMBL/GenBank/DDBJ whole genome shotgun (WGS) entry which is preliminary data.</text>
</comment>
<dbReference type="Proteomes" id="UP000660680">
    <property type="component" value="Unassembled WGS sequence"/>
</dbReference>
<name>A0A918LGZ1_9PSEU</name>
<sequence>MRSPLEQSELDELVDQLDTQITEVATDDIAAPSGLLCGLDDRDDDGCPHWH</sequence>
<keyword evidence="2" id="KW-1185">Reference proteome</keyword>
<gene>
    <name evidence="1" type="ORF">GCM10010171_50300</name>
</gene>
<reference evidence="1" key="1">
    <citation type="journal article" date="2014" name="Int. J. Syst. Evol. Microbiol.">
        <title>Complete genome sequence of Corynebacterium casei LMG S-19264T (=DSM 44701T), isolated from a smear-ripened cheese.</title>
        <authorList>
            <consortium name="US DOE Joint Genome Institute (JGI-PGF)"/>
            <person name="Walter F."/>
            <person name="Albersmeier A."/>
            <person name="Kalinowski J."/>
            <person name="Ruckert C."/>
        </authorList>
    </citation>
    <scope>NUCLEOTIDE SEQUENCE</scope>
    <source>
        <strain evidence="1">JCM 3276</strain>
    </source>
</reference>
<dbReference type="AlphaFoldDB" id="A0A918LGZ1"/>
<proteinExistence type="predicted"/>
<protein>
    <submittedName>
        <fullName evidence="1">Uncharacterized protein</fullName>
    </submittedName>
</protein>
<reference evidence="1" key="2">
    <citation type="submission" date="2020-09" db="EMBL/GenBank/DDBJ databases">
        <authorList>
            <person name="Sun Q."/>
            <person name="Ohkuma M."/>
        </authorList>
    </citation>
    <scope>NUCLEOTIDE SEQUENCE</scope>
    <source>
        <strain evidence="1">JCM 3276</strain>
    </source>
</reference>
<dbReference type="RefSeq" id="WP_189213053.1">
    <property type="nucleotide sequence ID" value="NZ_BMRB01000005.1"/>
</dbReference>
<dbReference type="EMBL" id="BMRB01000005">
    <property type="protein sequence ID" value="GGS49139.1"/>
    <property type="molecule type" value="Genomic_DNA"/>
</dbReference>
<evidence type="ECO:0000313" key="2">
    <source>
        <dbReference type="Proteomes" id="UP000660680"/>
    </source>
</evidence>
<organism evidence="1 2">
    <name type="scientific">Actinokineospora fastidiosa</name>
    <dbReference type="NCBI Taxonomy" id="1816"/>
    <lineage>
        <taxon>Bacteria</taxon>
        <taxon>Bacillati</taxon>
        <taxon>Actinomycetota</taxon>
        <taxon>Actinomycetes</taxon>
        <taxon>Pseudonocardiales</taxon>
        <taxon>Pseudonocardiaceae</taxon>
        <taxon>Actinokineospora</taxon>
    </lineage>
</organism>
<evidence type="ECO:0000313" key="1">
    <source>
        <dbReference type="EMBL" id="GGS49139.1"/>
    </source>
</evidence>
<accession>A0A918LGZ1</accession>